<name>A0A1K1X0T9_9GAMM</name>
<dbReference type="SMART" id="SM00448">
    <property type="entry name" value="REC"/>
    <property type="match status" value="1"/>
</dbReference>
<dbReference type="SUPFAM" id="SSF55874">
    <property type="entry name" value="ATPase domain of HSP90 chaperone/DNA topoisomerase II/histidine kinase"/>
    <property type="match status" value="1"/>
</dbReference>
<dbReference type="CDD" id="cd17546">
    <property type="entry name" value="REC_hyHK_CKI1_RcsC-like"/>
    <property type="match status" value="1"/>
</dbReference>
<reference evidence="4 5" key="1">
    <citation type="submission" date="2016-11" db="EMBL/GenBank/DDBJ databases">
        <authorList>
            <person name="Jaros S."/>
            <person name="Januszkiewicz K."/>
            <person name="Wedrychowicz H."/>
        </authorList>
    </citation>
    <scope>NUCLEOTIDE SEQUENCE [LARGE SCALE GENOMIC DNA]</scope>
    <source>
        <strain evidence="4 5">DSM 21637</strain>
    </source>
</reference>
<proteinExistence type="predicted"/>
<evidence type="ECO:0000256" key="2">
    <source>
        <dbReference type="PROSITE-ProRule" id="PRU00169"/>
    </source>
</evidence>
<dbReference type="AlphaFoldDB" id="A0A1K1X0T9"/>
<dbReference type="InterPro" id="IPR052016">
    <property type="entry name" value="Bact_Sigma-Reg"/>
</dbReference>
<keyword evidence="4" id="KW-0418">Kinase</keyword>
<evidence type="ECO:0000259" key="3">
    <source>
        <dbReference type="PROSITE" id="PS50110"/>
    </source>
</evidence>
<dbReference type="GO" id="GO:0000160">
    <property type="term" value="P:phosphorelay signal transduction system"/>
    <property type="evidence" value="ECO:0007669"/>
    <property type="project" value="InterPro"/>
</dbReference>
<dbReference type="GO" id="GO:0016301">
    <property type="term" value="F:kinase activity"/>
    <property type="evidence" value="ECO:0007669"/>
    <property type="project" value="UniProtKB-KW"/>
</dbReference>
<feature type="modified residue" description="4-aspartylphosphate" evidence="2">
    <location>
        <position position="71"/>
    </location>
</feature>
<accession>A0A1K1X0T9</accession>
<gene>
    <name evidence="4" type="ORF">SAMN02745752_01645</name>
</gene>
<dbReference type="Gene3D" id="3.60.40.10">
    <property type="entry name" value="PPM-type phosphatase domain"/>
    <property type="match status" value="1"/>
</dbReference>
<evidence type="ECO:0000256" key="1">
    <source>
        <dbReference type="ARBA" id="ARBA00022801"/>
    </source>
</evidence>
<sequence>MSDQCNTDGSLNLVFKPVSRRLALVVDDEPINCVIMQSILEKMGFETAIAHDGYEAIEAFELLAPDFVFMDVIMPHMDGREAARCIKSMTSGRFTPIVFLTALDDPEEVHACIEAGGDDYLSKPVDPRLLRTRIYSLERIRSLYQKLSRQHDELLFKIAEEQENEALANRVFLHAVSAHNEPISGLDSYSRPASCFSGDLVLSCRLGQGGIRVMLGDFTGHGLAAAIGALPTSELFHAMTRQGRSIPELLTELNHKLCRILPDDRFMAAVLIDIDPVKGEFCYWSGGMPPFVYKSKDQLIYHSSSGLPLGILENYDFVSEVGSGRLTDIERILLMSDGLLDVRNQEGATFSSCGFKDLMDSWASNDGFFSALDERLDQHCQNRLPDDDVTLVSIDLEKALAVLNVSSDQSADLSPEPEGWEWALASGGGYLLDHSEVITALTDTKYLQDWPAEQAERLQTLFGELYNNAIEHGLFGLDSSLKSTPDGFHLYYEKRQALFDDPPPGQIRIQMTFLPRQQGGCLRLVVQDPGKGYDLTRLSELEQHDDPSRFWGRGMQLVRSLADNLIIHPPGNRVEAELRW</sequence>
<dbReference type="STRING" id="1122209.SAMN02745752_01645"/>
<dbReference type="InterPro" id="IPR036457">
    <property type="entry name" value="PPM-type-like_dom_sf"/>
</dbReference>
<dbReference type="Pfam" id="PF00072">
    <property type="entry name" value="Response_reg"/>
    <property type="match status" value="1"/>
</dbReference>
<dbReference type="PANTHER" id="PTHR43156:SF2">
    <property type="entry name" value="STAGE II SPORULATION PROTEIN E"/>
    <property type="match status" value="1"/>
</dbReference>
<evidence type="ECO:0000313" key="5">
    <source>
        <dbReference type="Proteomes" id="UP000182350"/>
    </source>
</evidence>
<organism evidence="4 5">
    <name type="scientific">Marinospirillum alkaliphilum DSM 21637</name>
    <dbReference type="NCBI Taxonomy" id="1122209"/>
    <lineage>
        <taxon>Bacteria</taxon>
        <taxon>Pseudomonadati</taxon>
        <taxon>Pseudomonadota</taxon>
        <taxon>Gammaproteobacteria</taxon>
        <taxon>Oceanospirillales</taxon>
        <taxon>Oceanospirillaceae</taxon>
        <taxon>Marinospirillum</taxon>
    </lineage>
</organism>
<dbReference type="InterPro" id="IPR001932">
    <property type="entry name" value="PPM-type_phosphatase-like_dom"/>
</dbReference>
<dbReference type="PROSITE" id="PS50110">
    <property type="entry name" value="RESPONSE_REGULATORY"/>
    <property type="match status" value="1"/>
</dbReference>
<dbReference type="Gene3D" id="3.40.50.2300">
    <property type="match status" value="1"/>
</dbReference>
<dbReference type="PANTHER" id="PTHR43156">
    <property type="entry name" value="STAGE II SPORULATION PROTEIN E-RELATED"/>
    <property type="match status" value="1"/>
</dbReference>
<evidence type="ECO:0000313" key="4">
    <source>
        <dbReference type="EMBL" id="SFX43230.1"/>
    </source>
</evidence>
<keyword evidence="1" id="KW-0378">Hydrolase</keyword>
<feature type="domain" description="Response regulatory" evidence="3">
    <location>
        <begin position="22"/>
        <end position="138"/>
    </location>
</feature>
<keyword evidence="5" id="KW-1185">Reference proteome</keyword>
<keyword evidence="4" id="KW-0808">Transferase</keyword>
<dbReference type="Proteomes" id="UP000182350">
    <property type="component" value="Unassembled WGS sequence"/>
</dbReference>
<dbReference type="InterPro" id="IPR001789">
    <property type="entry name" value="Sig_transdc_resp-reg_receiver"/>
</dbReference>
<dbReference type="Pfam" id="PF07228">
    <property type="entry name" value="SpoIIE"/>
    <property type="match status" value="1"/>
</dbReference>
<dbReference type="SMART" id="SM00331">
    <property type="entry name" value="PP2C_SIG"/>
    <property type="match status" value="1"/>
</dbReference>
<dbReference type="InterPro" id="IPR011006">
    <property type="entry name" value="CheY-like_superfamily"/>
</dbReference>
<keyword evidence="2" id="KW-0597">Phosphoprotein</keyword>
<dbReference type="InterPro" id="IPR036890">
    <property type="entry name" value="HATPase_C_sf"/>
</dbReference>
<dbReference type="SUPFAM" id="SSF52172">
    <property type="entry name" value="CheY-like"/>
    <property type="match status" value="1"/>
</dbReference>
<dbReference type="Gene3D" id="3.30.565.10">
    <property type="entry name" value="Histidine kinase-like ATPase, C-terminal domain"/>
    <property type="match status" value="1"/>
</dbReference>
<protein>
    <submittedName>
        <fullName evidence="4">Histidine kinase-like ATPase domain-containing protein</fullName>
    </submittedName>
</protein>
<dbReference type="EMBL" id="FPJW01000005">
    <property type="protein sequence ID" value="SFX43230.1"/>
    <property type="molecule type" value="Genomic_DNA"/>
</dbReference>
<dbReference type="GO" id="GO:0016791">
    <property type="term" value="F:phosphatase activity"/>
    <property type="evidence" value="ECO:0007669"/>
    <property type="project" value="TreeGrafter"/>
</dbReference>
<dbReference type="CDD" id="cd16936">
    <property type="entry name" value="HATPase_RsbW-like"/>
    <property type="match status" value="1"/>
</dbReference>
<dbReference type="OrthoDB" id="9811749at2"/>